<evidence type="ECO:0000313" key="8">
    <source>
        <dbReference type="Proteomes" id="UP000235826"/>
    </source>
</evidence>
<dbReference type="InterPro" id="IPR013325">
    <property type="entry name" value="RNA_pol_sigma_r2"/>
</dbReference>
<gene>
    <name evidence="7" type="ORF">C1H87_07430</name>
</gene>
<dbReference type="Pfam" id="PF08281">
    <property type="entry name" value="Sigma70_r4_2"/>
    <property type="match status" value="1"/>
</dbReference>
<keyword evidence="3" id="KW-0731">Sigma factor</keyword>
<dbReference type="PANTHER" id="PTHR43133">
    <property type="entry name" value="RNA POLYMERASE ECF-TYPE SIGMA FACTO"/>
    <property type="match status" value="1"/>
</dbReference>
<dbReference type="Pfam" id="PF04542">
    <property type="entry name" value="Sigma70_r2"/>
    <property type="match status" value="1"/>
</dbReference>
<dbReference type="PANTHER" id="PTHR43133:SF46">
    <property type="entry name" value="RNA POLYMERASE SIGMA-70 FACTOR ECF SUBFAMILY"/>
    <property type="match status" value="1"/>
</dbReference>
<evidence type="ECO:0000256" key="4">
    <source>
        <dbReference type="ARBA" id="ARBA00023163"/>
    </source>
</evidence>
<protein>
    <submittedName>
        <fullName evidence="7">RNA polymerase subunit sigma-70</fullName>
    </submittedName>
</protein>
<dbReference type="SUPFAM" id="SSF88946">
    <property type="entry name" value="Sigma2 domain of RNA polymerase sigma factors"/>
    <property type="match status" value="1"/>
</dbReference>
<dbReference type="KEGG" id="fek:C1H87_07430"/>
<dbReference type="InterPro" id="IPR007627">
    <property type="entry name" value="RNA_pol_sigma70_r2"/>
</dbReference>
<organism evidence="7 8">
    <name type="scientific">Flavivirga eckloniae</name>
    <dbReference type="NCBI Taxonomy" id="1803846"/>
    <lineage>
        <taxon>Bacteria</taxon>
        <taxon>Pseudomonadati</taxon>
        <taxon>Bacteroidota</taxon>
        <taxon>Flavobacteriia</taxon>
        <taxon>Flavobacteriales</taxon>
        <taxon>Flavobacteriaceae</taxon>
        <taxon>Flavivirga</taxon>
    </lineage>
</organism>
<dbReference type="SUPFAM" id="SSF88659">
    <property type="entry name" value="Sigma3 and sigma4 domains of RNA polymerase sigma factors"/>
    <property type="match status" value="1"/>
</dbReference>
<dbReference type="GO" id="GO:0003677">
    <property type="term" value="F:DNA binding"/>
    <property type="evidence" value="ECO:0007669"/>
    <property type="project" value="InterPro"/>
</dbReference>
<feature type="domain" description="RNA polymerase sigma-70 region 2" evidence="5">
    <location>
        <begin position="21"/>
        <end position="86"/>
    </location>
</feature>
<dbReference type="InterPro" id="IPR014284">
    <property type="entry name" value="RNA_pol_sigma-70_dom"/>
</dbReference>
<dbReference type="InterPro" id="IPR013249">
    <property type="entry name" value="RNA_pol_sigma70_r4_t2"/>
</dbReference>
<dbReference type="InterPro" id="IPR039425">
    <property type="entry name" value="RNA_pol_sigma-70-like"/>
</dbReference>
<evidence type="ECO:0000256" key="2">
    <source>
        <dbReference type="ARBA" id="ARBA00023015"/>
    </source>
</evidence>
<dbReference type="Gene3D" id="1.10.1740.10">
    <property type="match status" value="1"/>
</dbReference>
<sequence>MSIEDLIKKCQENNIKAQKELYEMFAPTLMGICIKYCKDQALAEDLFQESFIKIFNKIHQFKGEGSFEGWLKRLSINTILTHLKKQIHFLPVSKDFVEDLTEETYDFEAYSIDFLLDKIQELPQQYRLVFNMYVLDDLPHREIADLLNIAVSTSKSNLTRAKALLRKEIKTKSS</sequence>
<reference evidence="7 8" key="1">
    <citation type="submission" date="2018-01" db="EMBL/GenBank/DDBJ databases">
        <title>Complete genome sequence of Flavivirga eckloniae ECD14 isolated from seaweed Ecklonia cava.</title>
        <authorList>
            <person name="Lee J.H."/>
            <person name="Baik K.S."/>
            <person name="Seong C.N."/>
        </authorList>
    </citation>
    <scope>NUCLEOTIDE SEQUENCE [LARGE SCALE GENOMIC DNA]</scope>
    <source>
        <strain evidence="7 8">ECD14</strain>
    </source>
</reference>
<keyword evidence="8" id="KW-1185">Reference proteome</keyword>
<dbReference type="OrthoDB" id="1056775at2"/>
<keyword evidence="2" id="KW-0805">Transcription regulation</keyword>
<evidence type="ECO:0000256" key="3">
    <source>
        <dbReference type="ARBA" id="ARBA00023082"/>
    </source>
</evidence>
<evidence type="ECO:0000256" key="1">
    <source>
        <dbReference type="ARBA" id="ARBA00010641"/>
    </source>
</evidence>
<accession>A0A2K9PNB4</accession>
<proteinExistence type="inferred from homology"/>
<name>A0A2K9PNB4_9FLAO</name>
<keyword evidence="4" id="KW-0804">Transcription</keyword>
<dbReference type="CDD" id="cd06171">
    <property type="entry name" value="Sigma70_r4"/>
    <property type="match status" value="1"/>
</dbReference>
<dbReference type="NCBIfam" id="TIGR02937">
    <property type="entry name" value="sigma70-ECF"/>
    <property type="match status" value="1"/>
</dbReference>
<dbReference type="Proteomes" id="UP000235826">
    <property type="component" value="Chromosome"/>
</dbReference>
<dbReference type="GO" id="GO:0016987">
    <property type="term" value="F:sigma factor activity"/>
    <property type="evidence" value="ECO:0007669"/>
    <property type="project" value="UniProtKB-KW"/>
</dbReference>
<dbReference type="AlphaFoldDB" id="A0A2K9PNB4"/>
<dbReference type="InterPro" id="IPR013324">
    <property type="entry name" value="RNA_pol_sigma_r3/r4-like"/>
</dbReference>
<dbReference type="EMBL" id="CP025791">
    <property type="protein sequence ID" value="AUP78551.1"/>
    <property type="molecule type" value="Genomic_DNA"/>
</dbReference>
<evidence type="ECO:0000259" key="5">
    <source>
        <dbReference type="Pfam" id="PF04542"/>
    </source>
</evidence>
<dbReference type="RefSeq" id="WP_102755206.1">
    <property type="nucleotide sequence ID" value="NZ_CP025791.1"/>
</dbReference>
<comment type="similarity">
    <text evidence="1">Belongs to the sigma-70 factor family. ECF subfamily.</text>
</comment>
<feature type="domain" description="RNA polymerase sigma factor 70 region 4 type 2" evidence="6">
    <location>
        <begin position="115"/>
        <end position="165"/>
    </location>
</feature>
<dbReference type="InterPro" id="IPR036388">
    <property type="entry name" value="WH-like_DNA-bd_sf"/>
</dbReference>
<evidence type="ECO:0000259" key="6">
    <source>
        <dbReference type="Pfam" id="PF08281"/>
    </source>
</evidence>
<dbReference type="GO" id="GO:0006352">
    <property type="term" value="P:DNA-templated transcription initiation"/>
    <property type="evidence" value="ECO:0007669"/>
    <property type="project" value="InterPro"/>
</dbReference>
<evidence type="ECO:0000313" key="7">
    <source>
        <dbReference type="EMBL" id="AUP78551.1"/>
    </source>
</evidence>
<dbReference type="Gene3D" id="1.10.10.10">
    <property type="entry name" value="Winged helix-like DNA-binding domain superfamily/Winged helix DNA-binding domain"/>
    <property type="match status" value="1"/>
</dbReference>